<keyword evidence="2" id="KW-0282">Flagellum</keyword>
<keyword evidence="2" id="KW-0966">Cell projection</keyword>
<protein>
    <submittedName>
        <fullName evidence="2">Flagellar export protein FliJ</fullName>
    </submittedName>
</protein>
<dbReference type="Proteomes" id="UP001202922">
    <property type="component" value="Unassembled WGS sequence"/>
</dbReference>
<dbReference type="RefSeq" id="WP_241050310.1">
    <property type="nucleotide sequence ID" value="NZ_JAKZBV010000001.1"/>
</dbReference>
<dbReference type="InterPro" id="IPR053716">
    <property type="entry name" value="Flag_assembly_chemotaxis_eff"/>
</dbReference>
<gene>
    <name evidence="2" type="ORF">L0M17_00750</name>
</gene>
<evidence type="ECO:0000313" key="2">
    <source>
        <dbReference type="EMBL" id="MCH6468524.1"/>
    </source>
</evidence>
<dbReference type="EMBL" id="JAKZBV010000001">
    <property type="protein sequence ID" value="MCH6468524.1"/>
    <property type="molecule type" value="Genomic_DNA"/>
</dbReference>
<reference evidence="2 3" key="1">
    <citation type="submission" date="2022-03" db="EMBL/GenBank/DDBJ databases">
        <title>Sinomonas sp. isolated from a soil.</title>
        <authorList>
            <person name="Han J."/>
            <person name="Kim D.-U."/>
        </authorList>
    </citation>
    <scope>NUCLEOTIDE SEQUENCE [LARGE SCALE GENOMIC DNA]</scope>
    <source>
        <strain evidence="2 3">5-5</strain>
    </source>
</reference>
<sequence length="150" mass="15409">MTPQFPLAGLLRLRRLEQDQAAARFGAVNAQLRAVGAQQASARAEAEEIASDVDSSAALLAVAAARAASASLLTELDALAAVTEAERGQAQRDLAVARGRTVGLEKLEARHGALVVAAELAAEQSVLDDLGSSARLRQGPDALNRGGSTT</sequence>
<comment type="caution">
    <text evidence="2">The sequence shown here is derived from an EMBL/GenBank/DDBJ whole genome shotgun (WGS) entry which is preliminary data.</text>
</comment>
<proteinExistence type="predicted"/>
<evidence type="ECO:0000313" key="3">
    <source>
        <dbReference type="Proteomes" id="UP001202922"/>
    </source>
</evidence>
<name>A0ABS9TVR5_9MICC</name>
<organism evidence="2 3">
    <name type="scientific">Sinomonas terrae</name>
    <dbReference type="NCBI Taxonomy" id="2908838"/>
    <lineage>
        <taxon>Bacteria</taxon>
        <taxon>Bacillati</taxon>
        <taxon>Actinomycetota</taxon>
        <taxon>Actinomycetes</taxon>
        <taxon>Micrococcales</taxon>
        <taxon>Micrococcaceae</taxon>
        <taxon>Sinomonas</taxon>
    </lineage>
</organism>
<dbReference type="Gene3D" id="1.10.287.1700">
    <property type="match status" value="1"/>
</dbReference>
<keyword evidence="3" id="KW-1185">Reference proteome</keyword>
<feature type="region of interest" description="Disordered" evidence="1">
    <location>
        <begin position="131"/>
        <end position="150"/>
    </location>
</feature>
<keyword evidence="2" id="KW-0969">Cilium</keyword>
<accession>A0ABS9TVR5</accession>
<evidence type="ECO:0000256" key="1">
    <source>
        <dbReference type="SAM" id="MobiDB-lite"/>
    </source>
</evidence>